<dbReference type="EMBL" id="OQ709222">
    <property type="protein sequence ID" value="WGH21974.1"/>
    <property type="molecule type" value="Genomic_DNA"/>
</dbReference>
<accession>A0AAF0GK24</accession>
<organism evidence="2 3">
    <name type="scientific">Rhodococcus phage Trogglehumper</name>
    <dbReference type="NCBI Taxonomy" id="3038381"/>
    <lineage>
        <taxon>Viruses</taxon>
        <taxon>Duplodnaviria</taxon>
        <taxon>Heunggongvirae</taxon>
        <taxon>Uroviricota</taxon>
        <taxon>Caudoviricetes</taxon>
        <taxon>Caudoviricetes incertae sedis</taxon>
        <taxon>Trogglehumpervirus</taxon>
        <taxon>Trogglehumpervirus trogglehumper</taxon>
    </lineage>
</organism>
<reference evidence="2" key="1">
    <citation type="submission" date="2023-03" db="EMBL/GenBank/DDBJ databases">
        <authorList>
            <person name="Aguilar E."/>
            <person name="Antigua R."/>
            <person name="Antonino C."/>
            <person name="Bisram R."/>
            <person name="Chen J."/>
            <person name="Davilmar B."/>
            <person name="Del R.K."/>
            <person name="Germosen J."/>
            <person name="Hernandez J."/>
            <person name="Kelloggs L."/>
            <person name="Lema C."/>
            <person name="Li J."/>
            <person name="Melendez A."/>
            <person name="Mohammed I."/>
            <person name="Ryan A."/>
            <person name="Singh S."/>
            <person name="Tariq H."/>
            <person name="Golebiewska U.P."/>
            <person name="Russell D.A."/>
            <person name="Jacobs-Sera D."/>
            <person name="Hatfull G.F."/>
        </authorList>
    </citation>
    <scope>NUCLEOTIDE SEQUENCE</scope>
</reference>
<feature type="compositionally biased region" description="Basic and acidic residues" evidence="1">
    <location>
        <begin position="123"/>
        <end position="132"/>
    </location>
</feature>
<feature type="compositionally biased region" description="Basic residues" evidence="1">
    <location>
        <begin position="134"/>
        <end position="146"/>
    </location>
</feature>
<feature type="compositionally biased region" description="Basic and acidic residues" evidence="1">
    <location>
        <begin position="222"/>
        <end position="238"/>
    </location>
</feature>
<proteinExistence type="predicted"/>
<sequence length="281" mass="29729">MTTPIKNTVTGKLWEQLDAAMVAAVPIAKEIKAAKALVDEAEAEGKMSGKLRLAMCELEIKKYKEAGDAPGLAQAIVLLSQPHFETYKDVIRHAQARYKANLAGEDLETPGLAATVEAAVESTKVREQETKAKAPAKKAAPRKTAAKKVTDPGPQLADIPGDPETDPAPEGLPESEPANSPAEPDVPARPDSPEPGVDDDVSIVEVPEPPTKPKTAMSVAEALEKAKARVESEGLRDDSTDEAQAANHAADLPSVPDDYVPNTPEANPNDVDALLAELDEF</sequence>
<keyword evidence="3" id="KW-1185">Reference proteome</keyword>
<evidence type="ECO:0000256" key="1">
    <source>
        <dbReference type="SAM" id="MobiDB-lite"/>
    </source>
</evidence>
<protein>
    <submittedName>
        <fullName evidence="2">Uncharacterized protein</fullName>
    </submittedName>
</protein>
<feature type="region of interest" description="Disordered" evidence="1">
    <location>
        <begin position="123"/>
        <end position="281"/>
    </location>
</feature>
<feature type="compositionally biased region" description="Low complexity" evidence="1">
    <location>
        <begin position="174"/>
        <end position="183"/>
    </location>
</feature>
<gene>
    <name evidence="2" type="primary">93</name>
    <name evidence="2" type="ORF">SEA_TROGGLEHUMPER_93</name>
</gene>
<evidence type="ECO:0000313" key="2">
    <source>
        <dbReference type="EMBL" id="WGH21974.1"/>
    </source>
</evidence>
<name>A0AAF0GK24_9CAUD</name>
<evidence type="ECO:0000313" key="3">
    <source>
        <dbReference type="Proteomes" id="UP001242841"/>
    </source>
</evidence>
<dbReference type="Proteomes" id="UP001242841">
    <property type="component" value="Segment"/>
</dbReference>